<organism evidence="2 3">
    <name type="scientific">Aquipseudomonas alcaligenes</name>
    <name type="common">Pseudomonas alcaligenes</name>
    <dbReference type="NCBI Taxonomy" id="43263"/>
    <lineage>
        <taxon>Bacteria</taxon>
        <taxon>Pseudomonadati</taxon>
        <taxon>Pseudomonadota</taxon>
        <taxon>Gammaproteobacteria</taxon>
        <taxon>Pseudomonadales</taxon>
        <taxon>Pseudomonadaceae</taxon>
        <taxon>Aquipseudomonas</taxon>
    </lineage>
</organism>
<comment type="caution">
    <text evidence="2">The sequence shown here is derived from an EMBL/GenBank/DDBJ whole genome shotgun (WGS) entry which is preliminary data.</text>
</comment>
<dbReference type="EMBL" id="QJRX01000002">
    <property type="protein sequence ID" value="PYC28478.1"/>
    <property type="molecule type" value="Genomic_DNA"/>
</dbReference>
<feature type="signal peptide" evidence="1">
    <location>
        <begin position="1"/>
        <end position="20"/>
    </location>
</feature>
<dbReference type="InterPro" id="IPR010752">
    <property type="entry name" value="DUF1329"/>
</dbReference>
<gene>
    <name evidence="2" type="ORF">DMO17_04680</name>
</gene>
<reference evidence="2 3" key="1">
    <citation type="submission" date="2018-06" db="EMBL/GenBank/DDBJ databases">
        <title>Pseudomonas diversity within urban Lake Michigan freshwaters.</title>
        <authorList>
            <person name="Batrich M."/>
            <person name="Hatzopoulos T."/>
            <person name="Putonti C."/>
        </authorList>
    </citation>
    <scope>NUCLEOTIDE SEQUENCE [LARGE SCALE GENOMIC DNA]</scope>
    <source>
        <strain evidence="2 3">MB-090714</strain>
    </source>
</reference>
<protein>
    <submittedName>
        <fullName evidence="2">DUF1329 domain-containing protein</fullName>
    </submittedName>
</protein>
<dbReference type="OrthoDB" id="6764937at2"/>
<name>A0A2V4L9R3_AQUAC</name>
<dbReference type="Proteomes" id="UP000248146">
    <property type="component" value="Unassembled WGS sequence"/>
</dbReference>
<dbReference type="AlphaFoldDB" id="A0A2V4L9R3"/>
<accession>A0A2V4L9R3</accession>
<feature type="chain" id="PRO_5016122972" evidence="1">
    <location>
        <begin position="21"/>
        <end position="440"/>
    </location>
</feature>
<sequence>MTRLPLFLVLGLALQATAQATPTTPLGAELAGNADGSIPAWQGGYRKPLAAADITSGFVDPFADDPIEFTIDHSNYTQYQQYLSPGQIEQLRRNQDGYGLNVYPTRRTAAVPEAVYQAAGRNRESARLTPDGNGVTNYQGYYPFPAPKNGLEALWNHFMRYRGGSLFRSQTQVITQASGSFNEVQIEERAVWPENLNGFDPATDANVMIYAKQEVVAPARLAGNMLLVHETVDQYQQPRLAWLYNAGQRRVRRAPQVAYDGPGTAADGLRTSDNVDMYSGSPDRYEWKLEGKQELYIPYNNHRLTDQNLDSERLIQKGHLNPELLRYEKHRVWKVVGTLREGQRHVYAKRVFYIDEDTWQIALAEHYDSRGSLWRFAEGFHVQYYYADTPWYAAEAIYDFNSSRYLVMGLLYNSGNPVSFGFKAAKAEFLPAALRSAGIK</sequence>
<dbReference type="Pfam" id="PF07044">
    <property type="entry name" value="DUF1329"/>
    <property type="match status" value="1"/>
</dbReference>
<evidence type="ECO:0000313" key="2">
    <source>
        <dbReference type="EMBL" id="PYC28478.1"/>
    </source>
</evidence>
<evidence type="ECO:0000313" key="3">
    <source>
        <dbReference type="Proteomes" id="UP000248146"/>
    </source>
</evidence>
<dbReference type="CDD" id="cd16329">
    <property type="entry name" value="LolA_like"/>
    <property type="match status" value="1"/>
</dbReference>
<evidence type="ECO:0000256" key="1">
    <source>
        <dbReference type="SAM" id="SignalP"/>
    </source>
</evidence>
<proteinExistence type="predicted"/>
<dbReference type="Gene3D" id="2.50.20.10">
    <property type="entry name" value="Lipoprotein localisation LolA/LolB/LppX"/>
    <property type="match status" value="1"/>
</dbReference>
<keyword evidence="1" id="KW-0732">Signal</keyword>
<dbReference type="RefSeq" id="WP_110681159.1">
    <property type="nucleotide sequence ID" value="NZ_QJRX01000002.1"/>
</dbReference>